<dbReference type="SUPFAM" id="SSF54506">
    <property type="entry name" value="Diaminopimelate epimerase-like"/>
    <property type="match status" value="1"/>
</dbReference>
<accession>A0AAD5VYH0</accession>
<dbReference type="Proteomes" id="UP001213000">
    <property type="component" value="Unassembled WGS sequence"/>
</dbReference>
<evidence type="ECO:0000313" key="3">
    <source>
        <dbReference type="Proteomes" id="UP001213000"/>
    </source>
</evidence>
<dbReference type="PANTHER" id="PTHR13774:SF32">
    <property type="entry name" value="ANTISENSE-ENHANCING SEQUENCE 1"/>
    <property type="match status" value="1"/>
</dbReference>
<name>A0AAD5VYH0_9AGAR</name>
<dbReference type="EMBL" id="JANIEX010000101">
    <property type="protein sequence ID" value="KAJ3573491.1"/>
    <property type="molecule type" value="Genomic_DNA"/>
</dbReference>
<protein>
    <recommendedName>
        <fullName evidence="4">Diaminopimelate epimerase-like protein</fullName>
    </recommendedName>
</protein>
<dbReference type="GO" id="GO:0005737">
    <property type="term" value="C:cytoplasm"/>
    <property type="evidence" value="ECO:0007669"/>
    <property type="project" value="TreeGrafter"/>
</dbReference>
<sequence>MPETRLNFYTVDVFTKTRYVGDPIAIVHVPPTESTSLTQEQKQLIAREFNLAETVFIHENLPDAAHDSSVKIDIFTPEKELPFAGNPTIGTSWHLMTMYGGRRKEITLTTKAGDIPATLQDSGRIYLQVPVDFKEHDPIQLSWLKSAQPDLHTADYSSGGDGTEIVASIVKGMTFVLLKLNSEDALRRFKGHTQKLEVPWLGEWQGLVGLYAFYVREDGVVRTRVFFQTIEHPAAGSAASTLAGWLGKEKGPGKWRFEIIQGVEVGRRSEIEVQVEVGSDGEVNRMDLGGDVVEVMEGSIAI</sequence>
<gene>
    <name evidence="2" type="ORF">NP233_g2401</name>
</gene>
<reference evidence="2" key="1">
    <citation type="submission" date="2022-07" db="EMBL/GenBank/DDBJ databases">
        <title>Genome Sequence of Leucocoprinus birnbaumii.</title>
        <authorList>
            <person name="Buettner E."/>
        </authorList>
    </citation>
    <scope>NUCLEOTIDE SEQUENCE</scope>
    <source>
        <strain evidence="2">VT141</strain>
    </source>
</reference>
<feature type="active site" evidence="1">
    <location>
        <position position="53"/>
    </location>
</feature>
<evidence type="ECO:0000256" key="1">
    <source>
        <dbReference type="PIRSR" id="PIRSR016184-1"/>
    </source>
</evidence>
<dbReference type="PIRSF" id="PIRSF016184">
    <property type="entry name" value="PhzC_PhzF"/>
    <property type="match status" value="1"/>
</dbReference>
<dbReference type="InterPro" id="IPR003719">
    <property type="entry name" value="Phenazine_PhzF-like"/>
</dbReference>
<dbReference type="GO" id="GO:0016853">
    <property type="term" value="F:isomerase activity"/>
    <property type="evidence" value="ECO:0007669"/>
    <property type="project" value="TreeGrafter"/>
</dbReference>
<proteinExistence type="predicted"/>
<dbReference type="NCBIfam" id="TIGR00654">
    <property type="entry name" value="PhzF_family"/>
    <property type="match status" value="1"/>
</dbReference>
<evidence type="ECO:0008006" key="4">
    <source>
        <dbReference type="Google" id="ProtNLM"/>
    </source>
</evidence>
<organism evidence="2 3">
    <name type="scientific">Leucocoprinus birnbaumii</name>
    <dbReference type="NCBI Taxonomy" id="56174"/>
    <lineage>
        <taxon>Eukaryota</taxon>
        <taxon>Fungi</taxon>
        <taxon>Dikarya</taxon>
        <taxon>Basidiomycota</taxon>
        <taxon>Agaricomycotina</taxon>
        <taxon>Agaricomycetes</taxon>
        <taxon>Agaricomycetidae</taxon>
        <taxon>Agaricales</taxon>
        <taxon>Agaricineae</taxon>
        <taxon>Agaricaceae</taxon>
        <taxon>Leucocoprinus</taxon>
    </lineage>
</organism>
<comment type="caution">
    <text evidence="2">The sequence shown here is derived from an EMBL/GenBank/DDBJ whole genome shotgun (WGS) entry which is preliminary data.</text>
</comment>
<dbReference type="Pfam" id="PF02567">
    <property type="entry name" value="PhzC-PhzF"/>
    <property type="match status" value="1"/>
</dbReference>
<keyword evidence="3" id="KW-1185">Reference proteome</keyword>
<dbReference type="PANTHER" id="PTHR13774">
    <property type="entry name" value="PHENAZINE BIOSYNTHESIS PROTEIN"/>
    <property type="match status" value="1"/>
</dbReference>
<dbReference type="AlphaFoldDB" id="A0AAD5VYH0"/>
<evidence type="ECO:0000313" key="2">
    <source>
        <dbReference type="EMBL" id="KAJ3573491.1"/>
    </source>
</evidence>
<dbReference type="Gene3D" id="3.10.310.10">
    <property type="entry name" value="Diaminopimelate Epimerase, Chain A, domain 1"/>
    <property type="match status" value="2"/>
</dbReference>